<protein>
    <recommendedName>
        <fullName evidence="3">Excisionase family DNA binding domain-containing protein</fullName>
    </recommendedName>
</protein>
<evidence type="ECO:0000313" key="2">
    <source>
        <dbReference type="Proteomes" id="UP000005101"/>
    </source>
</evidence>
<organism evidence="1 2">
    <name type="scientific">Bacteroides fragilis 3_1_12</name>
    <dbReference type="NCBI Taxonomy" id="457424"/>
    <lineage>
        <taxon>Bacteria</taxon>
        <taxon>Pseudomonadati</taxon>
        <taxon>Bacteroidota</taxon>
        <taxon>Bacteroidia</taxon>
        <taxon>Bacteroidales</taxon>
        <taxon>Bacteroidaceae</taxon>
        <taxon>Bacteroides</taxon>
    </lineage>
</organism>
<dbReference type="RefSeq" id="WP_005782637.1">
    <property type="nucleotide sequence ID" value="NZ_EQ973219.1"/>
</dbReference>
<evidence type="ECO:0000313" key="1">
    <source>
        <dbReference type="EMBL" id="EFR55834.1"/>
    </source>
</evidence>
<gene>
    <name evidence="1" type="ORF">BFAG_04533</name>
</gene>
<evidence type="ECO:0008006" key="3">
    <source>
        <dbReference type="Google" id="ProtNLM"/>
    </source>
</evidence>
<reference evidence="1 2" key="1">
    <citation type="submission" date="2008-12" db="EMBL/GenBank/DDBJ databases">
        <title>Annotation of Bacteroides fragilis strain 3_1_12.</title>
        <authorList>
            <consortium name="The Broad Institute Genome Sequencing Platform"/>
            <person name="Ward D."/>
            <person name="Young S.K."/>
            <person name="Kodira C.D."/>
            <person name="Zeng Q."/>
            <person name="Koehrsen M."/>
            <person name="Alvarado L."/>
            <person name="Berlin A."/>
            <person name="Borenstein D."/>
            <person name="Chen Z."/>
            <person name="Engels R."/>
            <person name="Freedman E."/>
            <person name="Gellesch M."/>
            <person name="Goldberg J."/>
            <person name="Griggs A."/>
            <person name="Gujja S."/>
            <person name="Heiman D."/>
            <person name="Hepburn T."/>
            <person name="Howarth C."/>
            <person name="Jen D."/>
            <person name="Larson L."/>
            <person name="Lewis B."/>
            <person name="Mehta T."/>
            <person name="Park D."/>
            <person name="Pearson M."/>
            <person name="Roberts A."/>
            <person name="Saif S."/>
            <person name="Shea T."/>
            <person name="Shenoy N."/>
            <person name="Sisk P."/>
            <person name="Stolte C."/>
            <person name="Sykes S."/>
            <person name="Walk T."/>
            <person name="White J."/>
            <person name="Yandava C."/>
            <person name="Allen-Vercoe E."/>
            <person name="Strauss J."/>
            <person name="Ambrose C."/>
            <person name="Lander E."/>
            <person name="Nusbaum C."/>
            <person name="Galagan J."/>
            <person name="Birren B."/>
        </authorList>
    </citation>
    <scope>NUCLEOTIDE SEQUENCE [LARGE SCALE GENOMIC DNA]</scope>
    <source>
        <strain evidence="1 2">3_1_12</strain>
    </source>
</reference>
<dbReference type="Proteomes" id="UP000005101">
    <property type="component" value="Unassembled WGS sequence"/>
</dbReference>
<dbReference type="EMBL" id="EQ973219">
    <property type="protein sequence ID" value="EFR55834.1"/>
    <property type="molecule type" value="Genomic_DNA"/>
</dbReference>
<name>A0ABN0BSD5_BACFG</name>
<accession>A0ABN0BSD5</accession>
<keyword evidence="2" id="KW-1185">Reference proteome</keyword>
<proteinExistence type="predicted"/>
<sequence length="199" mass="23724">MNYNFSKHYYDPFIRLKEEEWKDVVSRGFLSISEAATLSGYTRQYIHKLVQTGKIKSERCLNNLVITNKDFIKWYSSLPLIPHSPIGRSSYSLKGLMAYTGMSRSWILNFAERYQIQTFYLGLNRRFDEIDCKTAWDIERIKYAQWLTIDEITTHLNIDAKELLTLVAKHLVRVRCIAYTNYYCKKDVEQEIRWRESHV</sequence>